<dbReference type="STRING" id="69004.A0A182QAS0"/>
<evidence type="ECO:0000313" key="2">
    <source>
        <dbReference type="EnsemblMetazoa" id="AFAF006448-PA"/>
    </source>
</evidence>
<organism evidence="2 3">
    <name type="scientific">Anopheles farauti</name>
    <dbReference type="NCBI Taxonomy" id="69004"/>
    <lineage>
        <taxon>Eukaryota</taxon>
        <taxon>Metazoa</taxon>
        <taxon>Ecdysozoa</taxon>
        <taxon>Arthropoda</taxon>
        <taxon>Hexapoda</taxon>
        <taxon>Insecta</taxon>
        <taxon>Pterygota</taxon>
        <taxon>Neoptera</taxon>
        <taxon>Endopterygota</taxon>
        <taxon>Diptera</taxon>
        <taxon>Nematocera</taxon>
        <taxon>Culicoidea</taxon>
        <taxon>Culicidae</taxon>
        <taxon>Anophelinae</taxon>
        <taxon>Anopheles</taxon>
    </lineage>
</organism>
<dbReference type="EMBL" id="AXCN02001187">
    <property type="status" value="NOT_ANNOTATED_CDS"/>
    <property type="molecule type" value="Genomic_DNA"/>
</dbReference>
<dbReference type="VEuPathDB" id="VectorBase:AFAF006448"/>
<dbReference type="Proteomes" id="UP000075886">
    <property type="component" value="Unassembled WGS sequence"/>
</dbReference>
<evidence type="ECO:0000313" key="3">
    <source>
        <dbReference type="Proteomes" id="UP000075886"/>
    </source>
</evidence>
<reference evidence="2" key="2">
    <citation type="submission" date="2020-05" db="UniProtKB">
        <authorList>
            <consortium name="EnsemblMetazoa"/>
        </authorList>
    </citation>
    <scope>IDENTIFICATION</scope>
    <source>
        <strain evidence="2">FAR1</strain>
    </source>
</reference>
<accession>A0A182QAS0</accession>
<name>A0A182QAS0_9DIPT</name>
<keyword evidence="3" id="KW-1185">Reference proteome</keyword>
<protein>
    <submittedName>
        <fullName evidence="2">Uncharacterized protein</fullName>
    </submittedName>
</protein>
<feature type="coiled-coil region" evidence="1">
    <location>
        <begin position="143"/>
        <end position="248"/>
    </location>
</feature>
<keyword evidence="1" id="KW-0175">Coiled coil</keyword>
<proteinExistence type="predicted"/>
<sequence length="434" mass="49738">MASNRPQNSCENMEGETAITPEEQTKIKQHGQIMSHIQDMTQQTKFQILLNVVQLNTEHVQQRNQITMLQSSIKRMMEDRVVIKKNLIDQHNFKHYIETTEEQKQSATVRLRECLESVNAHIKSNDELRLKLRDDDVCVRSAMENVKKQSDELSDIAKCLQRSLEKGLNRMNELNQQLNNLNKENAKLQDDCRVKGAGIKTATANCAEIVQKAKQELVAADEALKSRIEELKREQQKRAEHVKAYSEQQAAKDTLLQDVTNLQKSIESEILNHKQYYAEQEERLKKSCEEMKMEQEQKSVALSHKVQEMMNAKRETEVHIGSLKTKQTNLAKDLETALDRNNALESAINSYDHNKHLDNELAMLKKSVVKPKEQPNLLLQGRRKVHTFVKDGKGLVQPKPTEAAYKEAPPTISITSDSEQSCLLQSSLFFDGKL</sequence>
<dbReference type="AlphaFoldDB" id="A0A182QAS0"/>
<evidence type="ECO:0000256" key="1">
    <source>
        <dbReference type="SAM" id="Coils"/>
    </source>
</evidence>
<reference evidence="3" key="1">
    <citation type="submission" date="2014-01" db="EMBL/GenBank/DDBJ databases">
        <title>The Genome Sequence of Anopheles farauti FAR1 (V2).</title>
        <authorList>
            <consortium name="The Broad Institute Genomics Platform"/>
            <person name="Neafsey D.E."/>
            <person name="Besansky N."/>
            <person name="Howell P."/>
            <person name="Walton C."/>
            <person name="Young S.K."/>
            <person name="Zeng Q."/>
            <person name="Gargeya S."/>
            <person name="Fitzgerald M."/>
            <person name="Haas B."/>
            <person name="Abouelleil A."/>
            <person name="Allen A.W."/>
            <person name="Alvarado L."/>
            <person name="Arachchi H.M."/>
            <person name="Berlin A.M."/>
            <person name="Chapman S.B."/>
            <person name="Gainer-Dewar J."/>
            <person name="Goldberg J."/>
            <person name="Griggs A."/>
            <person name="Gujja S."/>
            <person name="Hansen M."/>
            <person name="Howarth C."/>
            <person name="Imamovic A."/>
            <person name="Ireland A."/>
            <person name="Larimer J."/>
            <person name="McCowan C."/>
            <person name="Murphy C."/>
            <person name="Pearson M."/>
            <person name="Poon T.W."/>
            <person name="Priest M."/>
            <person name="Roberts A."/>
            <person name="Saif S."/>
            <person name="Shea T."/>
            <person name="Sisk P."/>
            <person name="Sykes S."/>
            <person name="Wortman J."/>
            <person name="Nusbaum C."/>
            <person name="Birren B."/>
        </authorList>
    </citation>
    <scope>NUCLEOTIDE SEQUENCE [LARGE SCALE GENOMIC DNA]</scope>
    <source>
        <strain evidence="3">FAR1</strain>
    </source>
</reference>
<dbReference type="EnsemblMetazoa" id="AFAF006448-RA">
    <property type="protein sequence ID" value="AFAF006448-PA"/>
    <property type="gene ID" value="AFAF006448"/>
</dbReference>